<evidence type="ECO:0000313" key="5">
    <source>
        <dbReference type="EMBL" id="QTD49075.1"/>
    </source>
</evidence>
<dbReference type="InterPro" id="IPR043128">
    <property type="entry name" value="Rev_trsase/Diguanyl_cyclase"/>
</dbReference>
<proteinExistence type="predicted"/>
<dbReference type="SMART" id="SM00065">
    <property type="entry name" value="GAF"/>
    <property type="match status" value="1"/>
</dbReference>
<evidence type="ECO:0000256" key="3">
    <source>
        <dbReference type="SAM" id="Coils"/>
    </source>
</evidence>
<dbReference type="InterPro" id="IPR003018">
    <property type="entry name" value="GAF"/>
</dbReference>
<dbReference type="EC" id="2.7.7.65" evidence="1"/>
<dbReference type="EMBL" id="CP071793">
    <property type="protein sequence ID" value="QTD49075.1"/>
    <property type="molecule type" value="Genomic_DNA"/>
</dbReference>
<feature type="domain" description="GGDEF" evidence="4">
    <location>
        <begin position="390"/>
        <end position="528"/>
    </location>
</feature>
<dbReference type="GO" id="GO:0043709">
    <property type="term" value="P:cell adhesion involved in single-species biofilm formation"/>
    <property type="evidence" value="ECO:0007669"/>
    <property type="project" value="TreeGrafter"/>
</dbReference>
<evidence type="ECO:0000256" key="2">
    <source>
        <dbReference type="ARBA" id="ARBA00034247"/>
    </source>
</evidence>
<dbReference type="PROSITE" id="PS50887">
    <property type="entry name" value="GGDEF"/>
    <property type="match status" value="1"/>
</dbReference>
<evidence type="ECO:0000259" key="4">
    <source>
        <dbReference type="PROSITE" id="PS50887"/>
    </source>
</evidence>
<dbReference type="RefSeq" id="WP_237378720.1">
    <property type="nucleotide sequence ID" value="NZ_CP071793.1"/>
</dbReference>
<name>A0A8A4TRC0_SULCO</name>
<dbReference type="PANTHER" id="PTHR45138:SF9">
    <property type="entry name" value="DIGUANYLATE CYCLASE DGCM-RELATED"/>
    <property type="match status" value="1"/>
</dbReference>
<dbReference type="FunFam" id="3.30.70.270:FF:000001">
    <property type="entry name" value="Diguanylate cyclase domain protein"/>
    <property type="match status" value="1"/>
</dbReference>
<keyword evidence="6" id="KW-1185">Reference proteome</keyword>
<keyword evidence="3" id="KW-0175">Coiled coil</keyword>
<dbReference type="InterPro" id="IPR029787">
    <property type="entry name" value="Nucleotide_cyclase"/>
</dbReference>
<dbReference type="KEGG" id="scor:J3U87_26105"/>
<dbReference type="Gene3D" id="3.30.70.270">
    <property type="match status" value="1"/>
</dbReference>
<dbReference type="GO" id="GO:0005886">
    <property type="term" value="C:plasma membrane"/>
    <property type="evidence" value="ECO:0007669"/>
    <property type="project" value="TreeGrafter"/>
</dbReference>
<evidence type="ECO:0000313" key="6">
    <source>
        <dbReference type="Proteomes" id="UP000663929"/>
    </source>
</evidence>
<accession>A0A8A4TRC0</accession>
<dbReference type="CDD" id="cd01949">
    <property type="entry name" value="GGDEF"/>
    <property type="match status" value="1"/>
</dbReference>
<organism evidence="5 6">
    <name type="scientific">Sulfidibacter corallicola</name>
    <dbReference type="NCBI Taxonomy" id="2818388"/>
    <lineage>
        <taxon>Bacteria</taxon>
        <taxon>Pseudomonadati</taxon>
        <taxon>Acidobacteriota</taxon>
        <taxon>Holophagae</taxon>
        <taxon>Acanthopleuribacterales</taxon>
        <taxon>Acanthopleuribacteraceae</taxon>
        <taxon>Sulfidibacter</taxon>
    </lineage>
</organism>
<dbReference type="Proteomes" id="UP000663929">
    <property type="component" value="Chromosome"/>
</dbReference>
<feature type="coiled-coil region" evidence="3">
    <location>
        <begin position="318"/>
        <end position="362"/>
    </location>
</feature>
<comment type="catalytic activity">
    <reaction evidence="2">
        <text>2 GTP = 3',3'-c-di-GMP + 2 diphosphate</text>
        <dbReference type="Rhea" id="RHEA:24898"/>
        <dbReference type="ChEBI" id="CHEBI:33019"/>
        <dbReference type="ChEBI" id="CHEBI:37565"/>
        <dbReference type="ChEBI" id="CHEBI:58805"/>
        <dbReference type="EC" id="2.7.7.65"/>
    </reaction>
</comment>
<dbReference type="NCBIfam" id="TIGR00254">
    <property type="entry name" value="GGDEF"/>
    <property type="match status" value="1"/>
</dbReference>
<dbReference type="Pfam" id="PF00990">
    <property type="entry name" value="GGDEF"/>
    <property type="match status" value="1"/>
</dbReference>
<reference evidence="5" key="1">
    <citation type="submission" date="2021-03" db="EMBL/GenBank/DDBJ databases">
        <title>Acanthopleuribacteraceae sp. M133.</title>
        <authorList>
            <person name="Wang G."/>
        </authorList>
    </citation>
    <scope>NUCLEOTIDE SEQUENCE</scope>
    <source>
        <strain evidence="5">M133</strain>
    </source>
</reference>
<dbReference type="SUPFAM" id="SSF55781">
    <property type="entry name" value="GAF domain-like"/>
    <property type="match status" value="1"/>
</dbReference>
<gene>
    <name evidence="5" type="ORF">J3U87_26105</name>
</gene>
<dbReference type="GO" id="GO:0052621">
    <property type="term" value="F:diguanylate cyclase activity"/>
    <property type="evidence" value="ECO:0007669"/>
    <property type="project" value="UniProtKB-EC"/>
</dbReference>
<dbReference type="PANTHER" id="PTHR45138">
    <property type="entry name" value="REGULATORY COMPONENTS OF SENSORY TRANSDUCTION SYSTEM"/>
    <property type="match status" value="1"/>
</dbReference>
<evidence type="ECO:0000256" key="1">
    <source>
        <dbReference type="ARBA" id="ARBA00012528"/>
    </source>
</evidence>
<dbReference type="SMART" id="SM00267">
    <property type="entry name" value="GGDEF"/>
    <property type="match status" value="1"/>
</dbReference>
<dbReference type="InterPro" id="IPR000160">
    <property type="entry name" value="GGDEF_dom"/>
</dbReference>
<dbReference type="AlphaFoldDB" id="A0A8A4TRC0"/>
<sequence>MQDTQLEVLNQAAGYTSEMIPFPDKLARIVRLLRQAFGWEVVALFLPEEDDSVLVCHALATTLDTNLHLGWTFPTQLHPLPSKGTEESSTCEPIPLPHRGKPLKSQQALWLETAELRALFQVESSRKKAFDAYRKLLHMVGSQICHARVCSNRLEEIKRHMALTGLLSHISRVAVDDSGLEACLSRITETISANFPISIASIILLDDSGEHFELEISNGPLELAKATETWPISIGVCGRAVREGKAQLIHADTPDPDYVPGNPLVESEYVVPIRFHGQILGVLNLESTVRTTFSDNVCLILNSIANQIAGIIQIALTNQRLEEKQRVIEMKTAELEEANTRLADANEEMSRANEELETLSMSDGLTGLANRRYFDDYYDRECRRAARNGEPISLILLDVDHFKDYNDTYGHLLGDQCLIKIAKAIRTTVQRGSEWAARVGGEEFAIVLSHHDHPKAQQVAETLRQRVEELGIEHRASNTAKVVTISLGVATCAQPPPSFFAATLFQCADDALYNSKHQGRNRVTGICLDVD</sequence>
<protein>
    <recommendedName>
        <fullName evidence="1">diguanylate cyclase</fullName>
        <ecNumber evidence="1">2.7.7.65</ecNumber>
    </recommendedName>
</protein>
<dbReference type="Pfam" id="PF13185">
    <property type="entry name" value="GAF_2"/>
    <property type="match status" value="1"/>
</dbReference>
<dbReference type="Gene3D" id="3.30.450.40">
    <property type="match status" value="1"/>
</dbReference>
<dbReference type="SUPFAM" id="SSF55073">
    <property type="entry name" value="Nucleotide cyclase"/>
    <property type="match status" value="1"/>
</dbReference>
<dbReference type="GO" id="GO:1902201">
    <property type="term" value="P:negative regulation of bacterial-type flagellum-dependent cell motility"/>
    <property type="evidence" value="ECO:0007669"/>
    <property type="project" value="TreeGrafter"/>
</dbReference>
<dbReference type="InterPro" id="IPR050469">
    <property type="entry name" value="Diguanylate_Cyclase"/>
</dbReference>
<dbReference type="InterPro" id="IPR029016">
    <property type="entry name" value="GAF-like_dom_sf"/>
</dbReference>